<dbReference type="InterPro" id="IPR019734">
    <property type="entry name" value="TPR_rpt"/>
</dbReference>
<dbReference type="OrthoDB" id="2335338at2759"/>
<protein>
    <submittedName>
        <fullName evidence="5">Tetratricopeptide repeat (TPR) protein</fullName>
    </submittedName>
</protein>
<evidence type="ECO:0000256" key="4">
    <source>
        <dbReference type="SAM" id="MobiDB-lite"/>
    </source>
</evidence>
<feature type="region of interest" description="Disordered" evidence="4">
    <location>
        <begin position="245"/>
        <end position="276"/>
    </location>
</feature>
<name>A0A0N0P484_LEPSE</name>
<comment type="caution">
    <text evidence="5">The sequence shown here is derived from an EMBL/GenBank/DDBJ whole genome shotgun (WGS) entry which is preliminary data.</text>
</comment>
<dbReference type="InterPro" id="IPR011990">
    <property type="entry name" value="TPR-like_helical_dom_sf"/>
</dbReference>
<dbReference type="Proteomes" id="UP000038009">
    <property type="component" value="Unassembled WGS sequence"/>
</dbReference>
<keyword evidence="2 3" id="KW-0802">TPR repeat</keyword>
<evidence type="ECO:0000256" key="3">
    <source>
        <dbReference type="PROSITE-ProRule" id="PRU00339"/>
    </source>
</evidence>
<dbReference type="Pfam" id="PF00515">
    <property type="entry name" value="TPR_1"/>
    <property type="match status" value="1"/>
</dbReference>
<feature type="region of interest" description="Disordered" evidence="4">
    <location>
        <begin position="1"/>
        <end position="20"/>
    </location>
</feature>
<feature type="repeat" description="TPR" evidence="3">
    <location>
        <begin position="183"/>
        <end position="216"/>
    </location>
</feature>
<evidence type="ECO:0000256" key="1">
    <source>
        <dbReference type="ARBA" id="ARBA00022737"/>
    </source>
</evidence>
<dbReference type="OMA" id="ANYHAMA"/>
<dbReference type="SUPFAM" id="SSF48452">
    <property type="entry name" value="TPR-like"/>
    <property type="match status" value="1"/>
</dbReference>
<reference evidence="5 6" key="1">
    <citation type="journal article" date="2015" name="PLoS Pathog.">
        <title>Leptomonas seymouri: Adaptations to the Dixenous Life Cycle Analyzed by Genome Sequencing, Transcriptome Profiling and Co-infection with Leishmania donovani.</title>
        <authorList>
            <person name="Kraeva N."/>
            <person name="Butenko A."/>
            <person name="Hlavacova J."/>
            <person name="Kostygov A."/>
            <person name="Myskova J."/>
            <person name="Grybchuk D."/>
            <person name="Lestinova T."/>
            <person name="Votypka J."/>
            <person name="Volf P."/>
            <person name="Opperdoes F."/>
            <person name="Flegontov P."/>
            <person name="Lukes J."/>
            <person name="Yurchenko V."/>
        </authorList>
    </citation>
    <scope>NUCLEOTIDE SEQUENCE [LARGE SCALE GENOMIC DNA]</scope>
    <source>
        <strain evidence="5 6">ATCC 30220</strain>
    </source>
</reference>
<feature type="repeat" description="TPR" evidence="3">
    <location>
        <begin position="72"/>
        <end position="105"/>
    </location>
</feature>
<evidence type="ECO:0000256" key="2">
    <source>
        <dbReference type="ARBA" id="ARBA00022803"/>
    </source>
</evidence>
<keyword evidence="6" id="KW-1185">Reference proteome</keyword>
<dbReference type="PANTHER" id="PTHR44858:SF18">
    <property type="entry name" value="TETRATRICOPEPTIDE REPEAT (TPR) PROTEIN"/>
    <property type="match status" value="1"/>
</dbReference>
<dbReference type="EMBL" id="LJSK01000215">
    <property type="protein sequence ID" value="KPI84999.1"/>
    <property type="molecule type" value="Genomic_DNA"/>
</dbReference>
<dbReference type="PROSITE" id="PS50005">
    <property type="entry name" value="TPR"/>
    <property type="match status" value="2"/>
</dbReference>
<sequence length="410" mass="45637">MPPKESSKAPLKAQRAKAKKEKQLLDARIKESQEKCAEAKKFLEPTGRSTEPNFSKAKASLDAAIEAYDARPLPFFLLGQWYRMQGMHTEAVESYSHALDLDPTNVLALEWRAHSYQTLHDYPHAIEDNTSIITLDPENDHAFNMRGLCVLEGCVPGLRLRPLDFASCVNDFSTAIRLNEANYHAMANLGKAYEVQGESDKAIECYGRALRVNEACTYVKFRRGCASLRVAESILNCEQEGDGFDSVSPDSAEHSEGSLLKDASPDATTSGFGRSTKAFVPQNGDALLEEAKTEVRQKFDKERAARMVAHLLQVAEEDFTALMDPNPDANKAAADVMVVLNIGICARLKKDFKKADEYFNLVQEILEKRPGLVEDGEAKPIENADTIKQVLAIRRSELKRERDRIRSAAV</sequence>
<proteinExistence type="predicted"/>
<dbReference type="InterPro" id="IPR013105">
    <property type="entry name" value="TPR_2"/>
</dbReference>
<evidence type="ECO:0000313" key="5">
    <source>
        <dbReference type="EMBL" id="KPI84999.1"/>
    </source>
</evidence>
<dbReference type="VEuPathDB" id="TriTrypDB:Lsey_0215_0020"/>
<gene>
    <name evidence="5" type="ORF">ABL78_5934</name>
</gene>
<dbReference type="InterPro" id="IPR050498">
    <property type="entry name" value="Ycf3"/>
</dbReference>
<evidence type="ECO:0000313" key="6">
    <source>
        <dbReference type="Proteomes" id="UP000038009"/>
    </source>
</evidence>
<dbReference type="SMART" id="SM00028">
    <property type="entry name" value="TPR"/>
    <property type="match status" value="4"/>
</dbReference>
<dbReference type="Pfam" id="PF07719">
    <property type="entry name" value="TPR_2"/>
    <property type="match status" value="1"/>
</dbReference>
<dbReference type="Gene3D" id="1.25.40.10">
    <property type="entry name" value="Tetratricopeptide repeat domain"/>
    <property type="match status" value="2"/>
</dbReference>
<keyword evidence="1" id="KW-0677">Repeat</keyword>
<organism evidence="5 6">
    <name type="scientific">Leptomonas seymouri</name>
    <dbReference type="NCBI Taxonomy" id="5684"/>
    <lineage>
        <taxon>Eukaryota</taxon>
        <taxon>Discoba</taxon>
        <taxon>Euglenozoa</taxon>
        <taxon>Kinetoplastea</taxon>
        <taxon>Metakinetoplastina</taxon>
        <taxon>Trypanosomatida</taxon>
        <taxon>Trypanosomatidae</taxon>
        <taxon>Leishmaniinae</taxon>
        <taxon>Leptomonas</taxon>
    </lineage>
</organism>
<dbReference type="PANTHER" id="PTHR44858">
    <property type="entry name" value="TETRATRICOPEPTIDE REPEAT PROTEIN 6"/>
    <property type="match status" value="1"/>
</dbReference>
<accession>A0A0N0P484</accession>
<dbReference type="AlphaFoldDB" id="A0A0N0P484"/>